<evidence type="ECO:0000313" key="4">
    <source>
        <dbReference type="Proteomes" id="UP000078559"/>
    </source>
</evidence>
<feature type="compositionally biased region" description="Polar residues" evidence="1">
    <location>
        <begin position="372"/>
        <end position="394"/>
    </location>
</feature>
<organism evidence="3 4">
    <name type="scientific">Cytospora mali</name>
    <name type="common">Apple Valsa canker fungus</name>
    <name type="synonym">Valsa mali</name>
    <dbReference type="NCBI Taxonomy" id="578113"/>
    <lineage>
        <taxon>Eukaryota</taxon>
        <taxon>Fungi</taxon>
        <taxon>Dikarya</taxon>
        <taxon>Ascomycota</taxon>
        <taxon>Pezizomycotina</taxon>
        <taxon>Sordariomycetes</taxon>
        <taxon>Sordariomycetidae</taxon>
        <taxon>Diaporthales</taxon>
        <taxon>Cytosporaceae</taxon>
        <taxon>Cytospora</taxon>
    </lineage>
</organism>
<dbReference type="EMBL" id="KN796132">
    <property type="protein sequence ID" value="KUI64361.1"/>
    <property type="molecule type" value="Genomic_DNA"/>
</dbReference>
<accession>A0A194VJP0</accession>
<dbReference type="Proteomes" id="UP000078559">
    <property type="component" value="Unassembled WGS sequence"/>
</dbReference>
<feature type="compositionally biased region" description="Basic and acidic residues" evidence="1">
    <location>
        <begin position="516"/>
        <end position="534"/>
    </location>
</feature>
<reference evidence="3" key="1">
    <citation type="submission" date="2014-12" db="EMBL/GenBank/DDBJ databases">
        <title>Genome Sequence of Valsa Canker Pathogens Uncovers a Specific Adaption of Colonization on Woody Bark.</title>
        <authorList>
            <person name="Yin Z."/>
            <person name="Liu H."/>
            <person name="Gao X."/>
            <person name="Li Z."/>
            <person name="Song N."/>
            <person name="Ke X."/>
            <person name="Dai Q."/>
            <person name="Wu Y."/>
            <person name="Sun Y."/>
            <person name="Xu J.-R."/>
            <person name="Kang Z.K."/>
            <person name="Wang L."/>
            <person name="Huang L."/>
        </authorList>
    </citation>
    <scope>NUCLEOTIDE SEQUENCE [LARGE SCALE GENOMIC DNA]</scope>
    <source>
        <strain evidence="3">03-8</strain>
    </source>
</reference>
<proteinExistence type="predicted"/>
<feature type="domain" description="HNH nuclease" evidence="2">
    <location>
        <begin position="210"/>
        <end position="292"/>
    </location>
</feature>
<feature type="compositionally biased region" description="Low complexity" evidence="1">
    <location>
        <begin position="153"/>
        <end position="165"/>
    </location>
</feature>
<feature type="region of interest" description="Disordered" evidence="1">
    <location>
        <begin position="151"/>
        <end position="183"/>
    </location>
</feature>
<evidence type="ECO:0000259" key="2">
    <source>
        <dbReference type="Pfam" id="PF13391"/>
    </source>
</evidence>
<feature type="region of interest" description="Disordered" evidence="1">
    <location>
        <begin position="511"/>
        <end position="534"/>
    </location>
</feature>
<protein>
    <recommendedName>
        <fullName evidence="2">HNH nuclease domain-containing protein</fullName>
    </recommendedName>
</protein>
<dbReference type="Pfam" id="PF13391">
    <property type="entry name" value="HNH_2"/>
    <property type="match status" value="1"/>
</dbReference>
<evidence type="ECO:0000256" key="1">
    <source>
        <dbReference type="SAM" id="MobiDB-lite"/>
    </source>
</evidence>
<feature type="region of interest" description="Disordered" evidence="1">
    <location>
        <begin position="427"/>
        <end position="459"/>
    </location>
</feature>
<evidence type="ECO:0000313" key="3">
    <source>
        <dbReference type="EMBL" id="KUI64361.1"/>
    </source>
</evidence>
<dbReference type="InterPro" id="IPR003615">
    <property type="entry name" value="HNH_nuc"/>
</dbReference>
<keyword evidence="4" id="KW-1185">Reference proteome</keyword>
<dbReference type="OrthoDB" id="2142759at2759"/>
<feature type="region of interest" description="Disordered" evidence="1">
    <location>
        <begin position="354"/>
        <end position="394"/>
    </location>
</feature>
<gene>
    <name evidence="3" type="ORF">VM1G_11151</name>
</gene>
<name>A0A194VJP0_CYTMA</name>
<sequence>MSGVTKEQRMQSWNVNFLVGRKCVAGVYQRGNLLNVGQVAKELSLCLTFKVPDATWESALLDTASQRLIVLDFQNQQPLPTPQGNDIKDYSYVFHIATCSKDAHTLTDQCIQRPSLPNKGFDPRYLEIGKQCLDERLSLVPLRRIMAVKRRTTSASPLSRSPSPAKANLSHSPSPTRSDEPIPRTVISVDEARPYINDFRSNVLANQRCCAISGKGKSWVTDGGVGPGIKAAHIIPQLHWNTFPVDDDRAIASLSDISLLKRAWISTWETANGIPMLSHLHKCFNARLISIHPNTHIIRAFVNYDVITDFHGQKAILARNINQQALQHHWDMCCLENTPLWSLPYPPTALGDIPDLGGPSSYSIPQGDPSKARSTQAPDTQVSDSKVTDSQSSLPNLYNASYATAHPFSPPPSEPASGECMRWYGKDQSRADEPSKQGCINEGNIRDSVENEDVPSQPRNRHVVWRQGSRIIEDAGEAQQLQEEGWLLEVIYNEENDRGRSSEKRRCVATEQYTEDDGHVQCRDGGKRQRLDTY</sequence>
<dbReference type="AlphaFoldDB" id="A0A194VJP0"/>